<name>A0A3M7Q6W8_BRAPC</name>
<reference evidence="1 2" key="1">
    <citation type="journal article" date="2018" name="Sci. Rep.">
        <title>Genomic signatures of local adaptation to the degree of environmental predictability in rotifers.</title>
        <authorList>
            <person name="Franch-Gras L."/>
            <person name="Hahn C."/>
            <person name="Garcia-Roger E.M."/>
            <person name="Carmona M.J."/>
            <person name="Serra M."/>
            <person name="Gomez A."/>
        </authorList>
    </citation>
    <scope>NUCLEOTIDE SEQUENCE [LARGE SCALE GENOMIC DNA]</scope>
    <source>
        <strain evidence="1">HYR1</strain>
    </source>
</reference>
<keyword evidence="2" id="KW-1185">Reference proteome</keyword>
<dbReference type="Proteomes" id="UP000276133">
    <property type="component" value="Unassembled WGS sequence"/>
</dbReference>
<protein>
    <submittedName>
        <fullName evidence="1">Uncharacterized protein</fullName>
    </submittedName>
</protein>
<evidence type="ECO:0000313" key="2">
    <source>
        <dbReference type="Proteomes" id="UP000276133"/>
    </source>
</evidence>
<comment type="caution">
    <text evidence="1">The sequence shown here is derived from an EMBL/GenBank/DDBJ whole genome shotgun (WGS) entry which is preliminary data.</text>
</comment>
<accession>A0A3M7Q6W8</accession>
<proteinExistence type="predicted"/>
<sequence length="60" mass="6985">MNFEKYHNEKFGLNILVLKFKVAKSPCDSINKICTNIYQAGNIFYLISCSYSTEEKNDKK</sequence>
<organism evidence="1 2">
    <name type="scientific">Brachionus plicatilis</name>
    <name type="common">Marine rotifer</name>
    <name type="synonym">Brachionus muelleri</name>
    <dbReference type="NCBI Taxonomy" id="10195"/>
    <lineage>
        <taxon>Eukaryota</taxon>
        <taxon>Metazoa</taxon>
        <taxon>Spiralia</taxon>
        <taxon>Gnathifera</taxon>
        <taxon>Rotifera</taxon>
        <taxon>Eurotatoria</taxon>
        <taxon>Monogononta</taxon>
        <taxon>Pseudotrocha</taxon>
        <taxon>Ploima</taxon>
        <taxon>Brachionidae</taxon>
        <taxon>Brachionus</taxon>
    </lineage>
</organism>
<dbReference type="EMBL" id="REGN01007308">
    <property type="protein sequence ID" value="RNA06698.1"/>
    <property type="molecule type" value="Genomic_DNA"/>
</dbReference>
<gene>
    <name evidence="1" type="ORF">BpHYR1_012679</name>
</gene>
<dbReference type="AlphaFoldDB" id="A0A3M7Q6W8"/>
<evidence type="ECO:0000313" key="1">
    <source>
        <dbReference type="EMBL" id="RNA06698.1"/>
    </source>
</evidence>